<feature type="transmembrane region" description="Helical" evidence="1">
    <location>
        <begin position="42"/>
        <end position="61"/>
    </location>
</feature>
<protein>
    <recommendedName>
        <fullName evidence="4">Sodium:proton antiporter</fullName>
    </recommendedName>
</protein>
<reference evidence="2 3" key="1">
    <citation type="submission" date="2021-05" db="EMBL/GenBank/DDBJ databases">
        <title>Phylogenetic classification of ten novel species belonging to the genus Bifidobacterium comprising B. colchicus sp. nov., B. abeli sp. nov., B. bicoloris sp. nov., B. guerezis sp. nov., B. rosaliae sp. nov., B. santillanensis sp. nov., B. argentati sp. nov., B. amazzoni sp. nov., B. pluviali sp. nov., and B. pinnaculum sp. nov.</title>
        <authorList>
            <person name="Lugli G.A."/>
            <person name="Ruiz Garcia L."/>
            <person name="Margolles A."/>
            <person name="Ventura M."/>
        </authorList>
    </citation>
    <scope>NUCLEOTIDE SEQUENCE [LARGE SCALE GENOMIC DNA]</scope>
    <source>
        <strain evidence="2 3">6T3</strain>
    </source>
</reference>
<feature type="transmembrane region" description="Helical" evidence="1">
    <location>
        <begin position="12"/>
        <end position="36"/>
    </location>
</feature>
<evidence type="ECO:0008006" key="4">
    <source>
        <dbReference type="Google" id="ProtNLM"/>
    </source>
</evidence>
<accession>A0ABS6W6Q6</accession>
<evidence type="ECO:0000313" key="2">
    <source>
        <dbReference type="EMBL" id="MBW3082042.1"/>
    </source>
</evidence>
<organism evidence="2 3">
    <name type="scientific">Bifidobacterium phasiani</name>
    <dbReference type="NCBI Taxonomy" id="2834431"/>
    <lineage>
        <taxon>Bacteria</taxon>
        <taxon>Bacillati</taxon>
        <taxon>Actinomycetota</taxon>
        <taxon>Actinomycetes</taxon>
        <taxon>Bifidobacteriales</taxon>
        <taxon>Bifidobacteriaceae</taxon>
        <taxon>Bifidobacterium</taxon>
    </lineage>
</organism>
<gene>
    <name evidence="2" type="ORF">KIH73_01355</name>
</gene>
<keyword evidence="1" id="KW-0812">Transmembrane</keyword>
<feature type="transmembrane region" description="Helical" evidence="1">
    <location>
        <begin position="113"/>
        <end position="133"/>
    </location>
</feature>
<keyword evidence="3" id="KW-1185">Reference proteome</keyword>
<evidence type="ECO:0000313" key="3">
    <source>
        <dbReference type="Proteomes" id="UP000812844"/>
    </source>
</evidence>
<feature type="transmembrane region" description="Helical" evidence="1">
    <location>
        <begin position="73"/>
        <end position="93"/>
    </location>
</feature>
<proteinExistence type="predicted"/>
<dbReference type="EMBL" id="JAHBBD010000002">
    <property type="protein sequence ID" value="MBW3082042.1"/>
    <property type="molecule type" value="Genomic_DNA"/>
</dbReference>
<keyword evidence="1" id="KW-0472">Membrane</keyword>
<keyword evidence="1" id="KW-1133">Transmembrane helix</keyword>
<dbReference type="Proteomes" id="UP000812844">
    <property type="component" value="Unassembled WGS sequence"/>
</dbReference>
<name>A0ABS6W6Q6_9BIFI</name>
<dbReference type="RefSeq" id="WP_219079774.1">
    <property type="nucleotide sequence ID" value="NZ_JAHBBD010000002.1"/>
</dbReference>
<evidence type="ECO:0000256" key="1">
    <source>
        <dbReference type="SAM" id="Phobius"/>
    </source>
</evidence>
<sequence length="151" mass="15593">MSNVNMKTAAREIIALVLAVAGLAIYIATSVTGYLAGMTMNPLPVAFTVVAAVAILADIVMNDRLPAVARDAIVVLSSALLVASLAMFVMARVTLAADVYFIPVNYPATEANALHISIAGVACYLLADIALIVEGFVASRTPRSAISVVTA</sequence>
<comment type="caution">
    <text evidence="2">The sequence shown here is derived from an EMBL/GenBank/DDBJ whole genome shotgun (WGS) entry which is preliminary data.</text>
</comment>